<dbReference type="PANTHER" id="PTHR43531">
    <property type="entry name" value="PROTEIN ICFG"/>
    <property type="match status" value="1"/>
</dbReference>
<accession>A0ABX2G3T4</accession>
<evidence type="ECO:0000313" key="6">
    <source>
        <dbReference type="EMBL" id="NRT55942.1"/>
    </source>
</evidence>
<feature type="compositionally biased region" description="Low complexity" evidence="4">
    <location>
        <begin position="435"/>
        <end position="451"/>
    </location>
</feature>
<name>A0ABX2G3T4_9BURK</name>
<evidence type="ECO:0000256" key="3">
    <source>
        <dbReference type="PROSITE-ProRule" id="PRU00284"/>
    </source>
</evidence>
<dbReference type="PANTHER" id="PTHR43531:SF14">
    <property type="entry name" value="METHYL-ACCEPTING CHEMOTAXIS PROTEIN I-RELATED"/>
    <property type="match status" value="1"/>
</dbReference>
<comment type="similarity">
    <text evidence="2">Belongs to the methyl-accepting chemotaxis (MCP) protein family.</text>
</comment>
<keyword evidence="3" id="KW-0807">Transducer</keyword>
<feature type="domain" description="Methyl-accepting transducer" evidence="5">
    <location>
        <begin position="173"/>
        <end position="402"/>
    </location>
</feature>
<organism evidence="6 7">
    <name type="scientific">Sphaerotilus uruguayifluvii</name>
    <dbReference type="NCBI Taxonomy" id="2735897"/>
    <lineage>
        <taxon>Bacteria</taxon>
        <taxon>Pseudomonadati</taxon>
        <taxon>Pseudomonadota</taxon>
        <taxon>Betaproteobacteria</taxon>
        <taxon>Burkholderiales</taxon>
        <taxon>Sphaerotilaceae</taxon>
        <taxon>Sphaerotilus</taxon>
    </lineage>
</organism>
<keyword evidence="1" id="KW-0488">Methylation</keyword>
<reference evidence="6 7" key="1">
    <citation type="submission" date="2020-05" db="EMBL/GenBank/DDBJ databases">
        <title>Genomic Encyclopedia of Type Strains, Phase IV (KMG-V): Genome sequencing to study the core and pangenomes of soil and plant-associated prokaryotes.</title>
        <authorList>
            <person name="Whitman W."/>
        </authorList>
    </citation>
    <scope>NUCLEOTIDE SEQUENCE [LARGE SCALE GENOMIC DNA]</scope>
    <source>
        <strain evidence="6 7">C29</strain>
    </source>
</reference>
<sequence length="469" mass="48547">MPERSMDSPSSARPSRLDRLFATSPRLRPLLLLALPAVAGAAALPWVAPGQALAPLPGALVLMLLPLSQRWPLPLGAALVQAGSLAAAGAATGPALPWLLLAAAQGVFGALDARVRAGQARALFDVDFLVRAMGRSGRIHLNLEVLRAETPLGQRLKDVQERVGQMLAQARRSAQSTGESAATLQDSGQRLGERSEQAARELGDVAVSLDQIAVIVKDSAGAAMAARATAQSATALAREGGEIVARMVSQMHRIDTDARRITDIIGVIDAIAFQTNILALNAAVEAARAGEQGRGFAVVAAEVRTLAQRVTRAAAEIKGLIGESVQASTEGSALASVAGTTIERLSEAVARVDTTFHDLSADTNEHADGLLAMRDTLFALRETTRENLQLATETFAIADTLAEQARGLDGVLAEFRLSGDAVGAVGTGVPLPLPRASATPSAPAAPHAAPHADSRATPAPAGQGLVEFF</sequence>
<dbReference type="SUPFAM" id="SSF58104">
    <property type="entry name" value="Methyl-accepting chemotaxis protein (MCP) signaling domain"/>
    <property type="match status" value="1"/>
</dbReference>
<dbReference type="Proteomes" id="UP001516061">
    <property type="component" value="Unassembled WGS sequence"/>
</dbReference>
<dbReference type="Pfam" id="PF00015">
    <property type="entry name" value="MCPsignal"/>
    <property type="match status" value="1"/>
</dbReference>
<protein>
    <submittedName>
        <fullName evidence="6">Methyl-accepting chemotaxis protein</fullName>
    </submittedName>
</protein>
<dbReference type="InterPro" id="IPR051310">
    <property type="entry name" value="MCP_chemotaxis"/>
</dbReference>
<dbReference type="SMART" id="SM00283">
    <property type="entry name" value="MA"/>
    <property type="match status" value="1"/>
</dbReference>
<evidence type="ECO:0000259" key="5">
    <source>
        <dbReference type="PROSITE" id="PS50111"/>
    </source>
</evidence>
<dbReference type="PROSITE" id="PS50111">
    <property type="entry name" value="CHEMOTAXIS_TRANSDUC_2"/>
    <property type="match status" value="1"/>
</dbReference>
<evidence type="ECO:0000313" key="7">
    <source>
        <dbReference type="Proteomes" id="UP001516061"/>
    </source>
</evidence>
<comment type="caution">
    <text evidence="6">The sequence shown here is derived from an EMBL/GenBank/DDBJ whole genome shotgun (WGS) entry which is preliminary data.</text>
</comment>
<dbReference type="RefSeq" id="WP_173804920.1">
    <property type="nucleotide sequence ID" value="NZ_JABSNM010000006.1"/>
</dbReference>
<evidence type="ECO:0000256" key="4">
    <source>
        <dbReference type="SAM" id="MobiDB-lite"/>
    </source>
</evidence>
<keyword evidence="7" id="KW-1185">Reference proteome</keyword>
<feature type="region of interest" description="Disordered" evidence="4">
    <location>
        <begin position="435"/>
        <end position="459"/>
    </location>
</feature>
<dbReference type="InterPro" id="IPR004089">
    <property type="entry name" value="MCPsignal_dom"/>
</dbReference>
<evidence type="ECO:0000256" key="2">
    <source>
        <dbReference type="ARBA" id="ARBA00029447"/>
    </source>
</evidence>
<feature type="region of interest" description="Disordered" evidence="4">
    <location>
        <begin position="171"/>
        <end position="195"/>
    </location>
</feature>
<dbReference type="EMBL" id="JABSNM010000006">
    <property type="protein sequence ID" value="NRT55942.1"/>
    <property type="molecule type" value="Genomic_DNA"/>
</dbReference>
<evidence type="ECO:0000256" key="1">
    <source>
        <dbReference type="ARBA" id="ARBA00022481"/>
    </source>
</evidence>
<gene>
    <name evidence="6" type="ORF">HNQ01_001677</name>
</gene>
<proteinExistence type="inferred from homology"/>
<dbReference type="Gene3D" id="1.10.287.950">
    <property type="entry name" value="Methyl-accepting chemotaxis protein"/>
    <property type="match status" value="1"/>
</dbReference>
<feature type="compositionally biased region" description="Polar residues" evidence="4">
    <location>
        <begin position="172"/>
        <end position="188"/>
    </location>
</feature>